<gene>
    <name evidence="2" type="ORF">SAMN04488131_10259</name>
</gene>
<dbReference type="Proteomes" id="UP000198596">
    <property type="component" value="Unassembled WGS sequence"/>
</dbReference>
<dbReference type="InterPro" id="IPR032710">
    <property type="entry name" value="NTF2-like_dom_sf"/>
</dbReference>
<dbReference type="EMBL" id="FONQ01000002">
    <property type="protein sequence ID" value="SFE44872.1"/>
    <property type="molecule type" value="Genomic_DNA"/>
</dbReference>
<keyword evidence="3" id="KW-1185">Reference proteome</keyword>
<dbReference type="InterPro" id="IPR037401">
    <property type="entry name" value="SnoaL-like"/>
</dbReference>
<dbReference type="SUPFAM" id="SSF54427">
    <property type="entry name" value="NTF2-like"/>
    <property type="match status" value="1"/>
</dbReference>
<evidence type="ECO:0000313" key="2">
    <source>
        <dbReference type="EMBL" id="SFE44872.1"/>
    </source>
</evidence>
<dbReference type="STRING" id="935223.SAMN04488131_10259"/>
<dbReference type="OrthoDB" id="271716at2"/>
<name>A0A1I2ALT6_9FLAO</name>
<sequence length="169" mass="19169">MKIVLAVLVVITLSGCKSMMENQTISEKNIKGTLDSWHKAAADANYNDYFALMADDAVFIGTDATENWDKKAFQAYSKPHFDKGKAWNFTVLERHIYFDKTGKTAWFDELLNTQMKICRGSGVLVKIGTEWKIKQYVLSMTIPNENSTEVIKVKSTLEDAMIQKLTSKQ</sequence>
<dbReference type="Pfam" id="PF13474">
    <property type="entry name" value="SnoaL_3"/>
    <property type="match status" value="1"/>
</dbReference>
<proteinExistence type="predicted"/>
<reference evidence="3" key="1">
    <citation type="submission" date="2016-10" db="EMBL/GenBank/DDBJ databases">
        <authorList>
            <person name="Varghese N."/>
            <person name="Submissions S."/>
        </authorList>
    </citation>
    <scope>NUCLEOTIDE SEQUENCE [LARGE SCALE GENOMIC DNA]</scope>
    <source>
        <strain evidence="3">CGMCC 1.9227</strain>
    </source>
</reference>
<dbReference type="Gene3D" id="3.10.450.50">
    <property type="match status" value="1"/>
</dbReference>
<dbReference type="RefSeq" id="WP_091203501.1">
    <property type="nucleotide sequence ID" value="NZ_FONQ01000002.1"/>
</dbReference>
<organism evidence="2 3">
    <name type="scientific">Flavobacterium xueshanense</name>
    <dbReference type="NCBI Taxonomy" id="935223"/>
    <lineage>
        <taxon>Bacteria</taxon>
        <taxon>Pseudomonadati</taxon>
        <taxon>Bacteroidota</taxon>
        <taxon>Flavobacteriia</taxon>
        <taxon>Flavobacteriales</taxon>
        <taxon>Flavobacteriaceae</taxon>
        <taxon>Flavobacterium</taxon>
    </lineage>
</organism>
<evidence type="ECO:0000313" key="3">
    <source>
        <dbReference type="Proteomes" id="UP000198596"/>
    </source>
</evidence>
<dbReference type="PROSITE" id="PS51257">
    <property type="entry name" value="PROKAR_LIPOPROTEIN"/>
    <property type="match status" value="1"/>
</dbReference>
<feature type="domain" description="SnoaL-like" evidence="1">
    <location>
        <begin position="30"/>
        <end position="143"/>
    </location>
</feature>
<dbReference type="AlphaFoldDB" id="A0A1I2ALT6"/>
<evidence type="ECO:0000259" key="1">
    <source>
        <dbReference type="Pfam" id="PF13474"/>
    </source>
</evidence>
<accession>A0A1I2ALT6</accession>
<protein>
    <submittedName>
        <fullName evidence="2">SnoaL-like domain-containing protein</fullName>
    </submittedName>
</protein>